<evidence type="ECO:0000313" key="8">
    <source>
        <dbReference type="Proteomes" id="UP000246702"/>
    </source>
</evidence>
<feature type="region of interest" description="Disordered" evidence="5">
    <location>
        <begin position="235"/>
        <end position="254"/>
    </location>
</feature>
<evidence type="ECO:0000259" key="6">
    <source>
        <dbReference type="PROSITE" id="PS50048"/>
    </source>
</evidence>
<dbReference type="SMART" id="SM00066">
    <property type="entry name" value="GAL4"/>
    <property type="match status" value="1"/>
</dbReference>
<dbReference type="Pfam" id="PF00172">
    <property type="entry name" value="Zn_clus"/>
    <property type="match status" value="1"/>
</dbReference>
<dbReference type="EMBL" id="MSFK01000005">
    <property type="protein sequence ID" value="PWY93855.1"/>
    <property type="molecule type" value="Genomic_DNA"/>
</dbReference>
<evidence type="ECO:0000256" key="1">
    <source>
        <dbReference type="ARBA" id="ARBA00023015"/>
    </source>
</evidence>
<dbReference type="RefSeq" id="XP_025470616.1">
    <property type="nucleotide sequence ID" value="XM_025616674.1"/>
</dbReference>
<evidence type="ECO:0000256" key="4">
    <source>
        <dbReference type="ARBA" id="ARBA00023242"/>
    </source>
</evidence>
<dbReference type="CDD" id="cd00067">
    <property type="entry name" value="GAL4"/>
    <property type="match status" value="1"/>
</dbReference>
<dbReference type="GeneID" id="37118817"/>
<dbReference type="OrthoDB" id="2574141at2759"/>
<dbReference type="AlphaFoldDB" id="A0A317X6A7"/>
<dbReference type="InterPro" id="IPR001138">
    <property type="entry name" value="Zn2Cys6_DnaBD"/>
</dbReference>
<feature type="compositionally biased region" description="Basic and acidic residues" evidence="5">
    <location>
        <begin position="86"/>
        <end position="101"/>
    </location>
</feature>
<dbReference type="GO" id="GO:0008270">
    <property type="term" value="F:zinc ion binding"/>
    <property type="evidence" value="ECO:0007669"/>
    <property type="project" value="InterPro"/>
</dbReference>
<evidence type="ECO:0000256" key="2">
    <source>
        <dbReference type="ARBA" id="ARBA00023125"/>
    </source>
</evidence>
<dbReference type="Proteomes" id="UP000246702">
    <property type="component" value="Unassembled WGS sequence"/>
</dbReference>
<proteinExistence type="predicted"/>
<feature type="region of interest" description="Disordered" evidence="5">
    <location>
        <begin position="58"/>
        <end position="119"/>
    </location>
</feature>
<dbReference type="InterPro" id="IPR036864">
    <property type="entry name" value="Zn2-C6_fun-type_DNA-bd_sf"/>
</dbReference>
<comment type="caution">
    <text evidence="7">The sequence shown here is derived from an EMBL/GenBank/DDBJ whole genome shotgun (WGS) entry which is preliminary data.</text>
</comment>
<dbReference type="GO" id="GO:0003677">
    <property type="term" value="F:DNA binding"/>
    <property type="evidence" value="ECO:0007669"/>
    <property type="project" value="UniProtKB-KW"/>
</dbReference>
<evidence type="ECO:0000313" key="7">
    <source>
        <dbReference type="EMBL" id="PWY93855.1"/>
    </source>
</evidence>
<feature type="compositionally biased region" description="Low complexity" evidence="5">
    <location>
        <begin position="239"/>
        <end position="253"/>
    </location>
</feature>
<dbReference type="GO" id="GO:0009893">
    <property type="term" value="P:positive regulation of metabolic process"/>
    <property type="evidence" value="ECO:0007669"/>
    <property type="project" value="UniProtKB-ARBA"/>
</dbReference>
<dbReference type="SUPFAM" id="SSF57701">
    <property type="entry name" value="Zn2/Cys6 DNA-binding domain"/>
    <property type="match status" value="1"/>
</dbReference>
<name>A0A317X6A7_9EURO</name>
<dbReference type="GO" id="GO:0000981">
    <property type="term" value="F:DNA-binding transcription factor activity, RNA polymerase II-specific"/>
    <property type="evidence" value="ECO:0007669"/>
    <property type="project" value="InterPro"/>
</dbReference>
<accession>A0A317X6A7</accession>
<dbReference type="Gene3D" id="4.10.240.10">
    <property type="entry name" value="Zn(2)-C6 fungal-type DNA-binding domain"/>
    <property type="match status" value="1"/>
</dbReference>
<evidence type="ECO:0000256" key="3">
    <source>
        <dbReference type="ARBA" id="ARBA00023163"/>
    </source>
</evidence>
<evidence type="ECO:0000256" key="5">
    <source>
        <dbReference type="SAM" id="MobiDB-lite"/>
    </source>
</evidence>
<gene>
    <name evidence="7" type="ORF">BO94DRAFT_612388</name>
</gene>
<keyword evidence="4" id="KW-0539">Nucleus</keyword>
<keyword evidence="2" id="KW-0238">DNA-binding</keyword>
<keyword evidence="1" id="KW-0805">Transcription regulation</keyword>
<sequence>MARGIPEPSSGSIKALRYACDRCHGQKLRCPRSQAADKPCLRCQKAQVPCTLSVAHKVGRPPNSRNRISSLLPTSLHAQNTRPGRSFRDMRRSPDGSTKEHCKLHKPPQDLNPSENGSMMDLDPSSIVPHSTAPTQASFSVTSDSAVSMDTTTPITRSIPSICDQESEENNTSVDSGQYMAIWSAQVIVIRSDLAENYDCPNLDSPDEPTPEVNEIGVSHHPDSHGIYRNEPMLDYTASSGSSHSQESTISQSRQTKPICQTFAEEEFQGSFHHWGGFSAQAGASIPSYEWLSHSKFVTCLPKLVDLNMNLLRLSEKSRVTTAQSLKAPAGRENEVIIEIVQYSRELIDLMTYIKPTCRSSRDSLARQSSTDISYSIYDTSTHSGSSSHSLDPDMYVQYDILSDVASGGRTEAGSRRDSMSASTLIFLVMGCYTQIMYVFETIIDCLYQDPTASASQSRSGSSLETCLHIHTITYLLDHLHKALSAYPPDIPRDNEFDNIIYNDDSNLRAQGLRCATPAFGKSTAGILLGQASWEIGEREKGLASKIQTLSHTVNISRYYN</sequence>
<feature type="domain" description="Zn(2)-C6 fungal-type" evidence="6">
    <location>
        <begin position="19"/>
        <end position="52"/>
    </location>
</feature>
<reference evidence="7 8" key="1">
    <citation type="submission" date="2016-12" db="EMBL/GenBank/DDBJ databases">
        <title>The genomes of Aspergillus section Nigri reveals drivers in fungal speciation.</title>
        <authorList>
            <consortium name="DOE Joint Genome Institute"/>
            <person name="Vesth T.C."/>
            <person name="Nybo J."/>
            <person name="Theobald S."/>
            <person name="Brandl J."/>
            <person name="Frisvad J.C."/>
            <person name="Nielsen K.F."/>
            <person name="Lyhne E.K."/>
            <person name="Kogle M.E."/>
            <person name="Kuo A."/>
            <person name="Riley R."/>
            <person name="Clum A."/>
            <person name="Nolan M."/>
            <person name="Lipzen A."/>
            <person name="Salamov A."/>
            <person name="Henrissat B."/>
            <person name="Wiebenga A."/>
            <person name="De Vries R.P."/>
            <person name="Grigoriev I.V."/>
            <person name="Mortensen U.H."/>
            <person name="Andersen M.R."/>
            <person name="Baker S.E."/>
        </authorList>
    </citation>
    <scope>NUCLEOTIDE SEQUENCE [LARGE SCALE GENOMIC DNA]</scope>
    <source>
        <strain evidence="7 8">CBS 115572</strain>
    </source>
</reference>
<dbReference type="PROSITE" id="PS00463">
    <property type="entry name" value="ZN2_CY6_FUNGAL_1"/>
    <property type="match status" value="1"/>
</dbReference>
<protein>
    <recommendedName>
        <fullName evidence="6">Zn(2)-C6 fungal-type domain-containing protein</fullName>
    </recommendedName>
</protein>
<organism evidence="7 8">
    <name type="scientific">Aspergillus sclerotioniger CBS 115572</name>
    <dbReference type="NCBI Taxonomy" id="1450535"/>
    <lineage>
        <taxon>Eukaryota</taxon>
        <taxon>Fungi</taxon>
        <taxon>Dikarya</taxon>
        <taxon>Ascomycota</taxon>
        <taxon>Pezizomycotina</taxon>
        <taxon>Eurotiomycetes</taxon>
        <taxon>Eurotiomycetidae</taxon>
        <taxon>Eurotiales</taxon>
        <taxon>Aspergillaceae</taxon>
        <taxon>Aspergillus</taxon>
        <taxon>Aspergillus subgen. Circumdati</taxon>
    </lineage>
</organism>
<dbReference type="STRING" id="1450535.A0A317X6A7"/>
<keyword evidence="3" id="KW-0804">Transcription</keyword>
<keyword evidence="8" id="KW-1185">Reference proteome</keyword>
<feature type="compositionally biased region" description="Polar residues" evidence="5">
    <location>
        <begin position="63"/>
        <end position="83"/>
    </location>
</feature>
<dbReference type="PROSITE" id="PS50048">
    <property type="entry name" value="ZN2_CY6_FUNGAL_2"/>
    <property type="match status" value="1"/>
</dbReference>